<gene>
    <name evidence="10" type="ORF">RYS15_09195</name>
</gene>
<dbReference type="SUPFAM" id="SSF49344">
    <property type="entry name" value="CBD9-like"/>
    <property type="match status" value="1"/>
</dbReference>
<dbReference type="Pfam" id="PF00512">
    <property type="entry name" value="HisKA"/>
    <property type="match status" value="1"/>
</dbReference>
<dbReference type="InterPro" id="IPR003594">
    <property type="entry name" value="HATPase_dom"/>
</dbReference>
<sequence length="665" mass="73746">MSLKRQLLIASLLTLLIPWLGLQFVLELDGALRQQAQGQLLEQAQRMAVQTNPLLQRQPAVFHGTPALFAHTLSHAPNLDGFGDDWPGYDEEFDDSPLDDPNTPLGWQLAVDRDHLYLLVKARRPQPRYFDPGRPRQPHDHLRLVWTRAGERVERLIRTPAPGPVVGWQPQDDPRPDYRIRGFWQAHGNGYQLELQLPRPEPGERFSFAIIQPDRAGVPPSHGPGLTTLPRLVTRAPLLEQALTRGLAPGQQAAILDPAGWRVAWSERPAAPDSPDFDSLSPLQIVERISLNGLRGLVRFYQPSPARWPLLADRQPIEQLPEQGLIDNGDGPALLVSQPLADGRRLVLVQSLDQLLTLSGSALGTVIARSTLLVIGLMLVLLGYSSWLSWRITRLQRAVSSSVDQDGRIIAALPPVRGRDEVSELGHQFRLLMDKLQGYTDYLESFSRRLTHELKTPVAIVRSSLDNLAHTGPTADQQAYLDRVRQATERLSQILQGMSEAARLEQSFDHAEHEPFDLAEVATQATHAYQALSPGHRIQYQGPDQGCQFHGSPELLVQLLDKLVDNARDFTPAAGLIEIRLNADPGHWRLSVYNQGSALPDALASEIFNPFVSLRDSKGEGHLGQGLLIVRLIAEHHQGEARASNADDGVEFSILLPRPSQAGQA</sequence>
<evidence type="ECO:0000256" key="8">
    <source>
        <dbReference type="SAM" id="Phobius"/>
    </source>
</evidence>
<evidence type="ECO:0000313" key="11">
    <source>
        <dbReference type="Proteomes" id="UP001269819"/>
    </source>
</evidence>
<dbReference type="Gene3D" id="1.10.287.130">
    <property type="match status" value="1"/>
</dbReference>
<evidence type="ECO:0000256" key="1">
    <source>
        <dbReference type="ARBA" id="ARBA00000085"/>
    </source>
</evidence>
<accession>A0ABU3VYS7</accession>
<dbReference type="InterPro" id="IPR036097">
    <property type="entry name" value="HisK_dim/P_sf"/>
</dbReference>
<feature type="domain" description="Histidine kinase" evidence="9">
    <location>
        <begin position="449"/>
        <end position="660"/>
    </location>
</feature>
<dbReference type="CDD" id="cd00082">
    <property type="entry name" value="HisKA"/>
    <property type="match status" value="1"/>
</dbReference>
<dbReference type="InterPro" id="IPR005467">
    <property type="entry name" value="His_kinase_dom"/>
</dbReference>
<dbReference type="PANTHER" id="PTHR45436:SF5">
    <property type="entry name" value="SENSOR HISTIDINE KINASE TRCS"/>
    <property type="match status" value="1"/>
</dbReference>
<evidence type="ECO:0000313" key="10">
    <source>
        <dbReference type="EMBL" id="MDV2078861.1"/>
    </source>
</evidence>
<dbReference type="InterPro" id="IPR036890">
    <property type="entry name" value="HATPase_C_sf"/>
</dbReference>
<keyword evidence="6" id="KW-0418">Kinase</keyword>
<dbReference type="EMBL" id="JAWIIJ010000005">
    <property type="protein sequence ID" value="MDV2078861.1"/>
    <property type="molecule type" value="Genomic_DNA"/>
</dbReference>
<dbReference type="RefSeq" id="WP_316973536.1">
    <property type="nucleotide sequence ID" value="NZ_JAWIIJ010000005.1"/>
</dbReference>
<organism evidence="10 11">
    <name type="scientific">Marinobacter xestospongiae</name>
    <dbReference type="NCBI Taxonomy" id="994319"/>
    <lineage>
        <taxon>Bacteria</taxon>
        <taxon>Pseudomonadati</taxon>
        <taxon>Pseudomonadota</taxon>
        <taxon>Gammaproteobacteria</taxon>
        <taxon>Pseudomonadales</taxon>
        <taxon>Marinobacteraceae</taxon>
        <taxon>Marinobacter</taxon>
    </lineage>
</organism>
<dbReference type="PANTHER" id="PTHR45436">
    <property type="entry name" value="SENSOR HISTIDINE KINASE YKOH"/>
    <property type="match status" value="1"/>
</dbReference>
<dbReference type="InterPro" id="IPR003661">
    <property type="entry name" value="HisK_dim/P_dom"/>
</dbReference>
<keyword evidence="5 8" id="KW-0812">Transmembrane</keyword>
<evidence type="ECO:0000256" key="3">
    <source>
        <dbReference type="ARBA" id="ARBA00022553"/>
    </source>
</evidence>
<evidence type="ECO:0000256" key="5">
    <source>
        <dbReference type="ARBA" id="ARBA00022692"/>
    </source>
</evidence>
<dbReference type="GO" id="GO:0005524">
    <property type="term" value="F:ATP binding"/>
    <property type="evidence" value="ECO:0007669"/>
    <property type="project" value="UniProtKB-KW"/>
</dbReference>
<evidence type="ECO:0000256" key="6">
    <source>
        <dbReference type="ARBA" id="ARBA00022777"/>
    </source>
</evidence>
<keyword evidence="8" id="KW-0472">Membrane</keyword>
<keyword evidence="11" id="KW-1185">Reference proteome</keyword>
<keyword evidence="3" id="KW-0597">Phosphoprotein</keyword>
<feature type="transmembrane region" description="Helical" evidence="8">
    <location>
        <begin position="366"/>
        <end position="387"/>
    </location>
</feature>
<comment type="caution">
    <text evidence="10">The sequence shown here is derived from an EMBL/GenBank/DDBJ whole genome shotgun (WGS) entry which is preliminary data.</text>
</comment>
<reference evidence="10 11" key="1">
    <citation type="submission" date="2023-10" db="EMBL/GenBank/DDBJ databases">
        <title>Characteristics and mechanism of a salt-tolerant marine origin heterotrophic nitrifying- aerobic denitrifying bacteria Marinobacter xestospongiae HN1.</title>
        <authorList>
            <person name="Qi R."/>
        </authorList>
    </citation>
    <scope>NUCLEOTIDE SEQUENCE [LARGE SCALE GENOMIC DNA]</scope>
    <source>
        <strain evidence="10 11">HN1</strain>
    </source>
</reference>
<dbReference type="SUPFAM" id="SSF55874">
    <property type="entry name" value="ATPase domain of HSP90 chaperone/DNA topoisomerase II/histidine kinase"/>
    <property type="match status" value="1"/>
</dbReference>
<dbReference type="SUPFAM" id="SSF47384">
    <property type="entry name" value="Homodimeric domain of signal transducing histidine kinase"/>
    <property type="match status" value="1"/>
</dbReference>
<keyword evidence="7 8" id="KW-1133">Transmembrane helix</keyword>
<dbReference type="Pfam" id="PF02518">
    <property type="entry name" value="HATPase_c"/>
    <property type="match status" value="1"/>
</dbReference>
<keyword evidence="10" id="KW-0547">Nucleotide-binding</keyword>
<evidence type="ECO:0000256" key="4">
    <source>
        <dbReference type="ARBA" id="ARBA00022679"/>
    </source>
</evidence>
<protein>
    <recommendedName>
        <fullName evidence="2">histidine kinase</fullName>
        <ecNumber evidence="2">2.7.13.3</ecNumber>
    </recommendedName>
</protein>
<dbReference type="Proteomes" id="UP001269819">
    <property type="component" value="Unassembled WGS sequence"/>
</dbReference>
<keyword evidence="10" id="KW-0067">ATP-binding</keyword>
<comment type="catalytic activity">
    <reaction evidence="1">
        <text>ATP + protein L-histidine = ADP + protein N-phospho-L-histidine.</text>
        <dbReference type="EC" id="2.7.13.3"/>
    </reaction>
</comment>
<dbReference type="SMART" id="SM00387">
    <property type="entry name" value="HATPase_c"/>
    <property type="match status" value="1"/>
</dbReference>
<name>A0ABU3VYS7_9GAMM</name>
<dbReference type="PROSITE" id="PS50109">
    <property type="entry name" value="HIS_KIN"/>
    <property type="match status" value="1"/>
</dbReference>
<dbReference type="SMART" id="SM00388">
    <property type="entry name" value="HisKA"/>
    <property type="match status" value="1"/>
</dbReference>
<dbReference type="InterPro" id="IPR050428">
    <property type="entry name" value="TCS_sensor_his_kinase"/>
</dbReference>
<evidence type="ECO:0000256" key="2">
    <source>
        <dbReference type="ARBA" id="ARBA00012438"/>
    </source>
</evidence>
<evidence type="ECO:0000259" key="9">
    <source>
        <dbReference type="PROSITE" id="PS50109"/>
    </source>
</evidence>
<evidence type="ECO:0000256" key="7">
    <source>
        <dbReference type="ARBA" id="ARBA00022989"/>
    </source>
</evidence>
<keyword evidence="4" id="KW-0808">Transferase</keyword>
<dbReference type="Gene3D" id="3.30.565.10">
    <property type="entry name" value="Histidine kinase-like ATPase, C-terminal domain"/>
    <property type="match status" value="1"/>
</dbReference>
<dbReference type="EC" id="2.7.13.3" evidence="2"/>
<proteinExistence type="predicted"/>